<dbReference type="RefSeq" id="WP_073198671.1">
    <property type="nucleotide sequence ID" value="NZ_FRCZ01000001.1"/>
</dbReference>
<proteinExistence type="predicted"/>
<dbReference type="Pfam" id="PF00326">
    <property type="entry name" value="Peptidase_S9"/>
    <property type="match status" value="1"/>
</dbReference>
<accession>A0A1M7IPQ5</accession>
<dbReference type="GO" id="GO:0052689">
    <property type="term" value="F:carboxylic ester hydrolase activity"/>
    <property type="evidence" value="ECO:0007669"/>
    <property type="project" value="UniProtKB-ARBA"/>
</dbReference>
<dbReference type="InterPro" id="IPR050261">
    <property type="entry name" value="FrsA_esterase"/>
</dbReference>
<dbReference type="GO" id="GO:0008236">
    <property type="term" value="F:serine-type peptidase activity"/>
    <property type="evidence" value="ECO:0007669"/>
    <property type="project" value="InterPro"/>
</dbReference>
<dbReference type="InterPro" id="IPR001375">
    <property type="entry name" value="Peptidase_S9_cat"/>
</dbReference>
<dbReference type="EMBL" id="FRCZ01000001">
    <property type="protein sequence ID" value="SHM42675.1"/>
    <property type="molecule type" value="Genomic_DNA"/>
</dbReference>
<dbReference type="InterPro" id="IPR029058">
    <property type="entry name" value="AB_hydrolase_fold"/>
</dbReference>
<dbReference type="OrthoDB" id="31158at2"/>
<sequence>MIGISKEFWNDIPLLHVVDQEKKDQSLPTLTYIHGFTSAKEHNLPLAFLMAEKGYRVLLPDMMLHGDREEEITDQERELRFFEIVKQNLDDIESIYEELIAKQLLEGNRFGLAGTSMGGITTAAALTQFSWIKTAGILMGSPKITEYAQQLIGFMTSQNKELPLSEEQIVLLLDELREMDLSLQMEKLFGRPLFFWHGEEDKVVPFDHAYSFYEKAIDHYKNPENIRFLKEIGRGHKVSRFAIVEFVKWLEYQL</sequence>
<dbReference type="PANTHER" id="PTHR22946">
    <property type="entry name" value="DIENELACTONE HYDROLASE DOMAIN-CONTAINING PROTEIN-RELATED"/>
    <property type="match status" value="1"/>
</dbReference>
<keyword evidence="1" id="KW-0378">Hydrolase</keyword>
<dbReference type="STRING" id="1027249.SAMN05216179_0116"/>
<dbReference type="PANTHER" id="PTHR22946:SF9">
    <property type="entry name" value="POLYKETIDE TRANSFERASE AF380"/>
    <property type="match status" value="1"/>
</dbReference>
<keyword evidence="4" id="KW-1185">Reference proteome</keyword>
<dbReference type="AlphaFoldDB" id="A0A1M7IPQ5"/>
<gene>
    <name evidence="3" type="ORF">SAMN05216179_0116</name>
</gene>
<protein>
    <recommendedName>
        <fullName evidence="2">Peptidase S9 prolyl oligopeptidase catalytic domain-containing protein</fullName>
    </recommendedName>
</protein>
<evidence type="ECO:0000313" key="4">
    <source>
        <dbReference type="Proteomes" id="UP000184184"/>
    </source>
</evidence>
<dbReference type="SUPFAM" id="SSF53474">
    <property type="entry name" value="alpha/beta-Hydrolases"/>
    <property type="match status" value="1"/>
</dbReference>
<dbReference type="GO" id="GO:0006508">
    <property type="term" value="P:proteolysis"/>
    <property type="evidence" value="ECO:0007669"/>
    <property type="project" value="InterPro"/>
</dbReference>
<evidence type="ECO:0000259" key="2">
    <source>
        <dbReference type="Pfam" id="PF00326"/>
    </source>
</evidence>
<name>A0A1M7IPQ5_9BACI</name>
<dbReference type="Gene3D" id="3.40.50.1820">
    <property type="entry name" value="alpha/beta hydrolase"/>
    <property type="match status" value="1"/>
</dbReference>
<dbReference type="Proteomes" id="UP000184184">
    <property type="component" value="Unassembled WGS sequence"/>
</dbReference>
<organism evidence="3 4">
    <name type="scientific">Gracilibacillus kekensis</name>
    <dbReference type="NCBI Taxonomy" id="1027249"/>
    <lineage>
        <taxon>Bacteria</taxon>
        <taxon>Bacillati</taxon>
        <taxon>Bacillota</taxon>
        <taxon>Bacilli</taxon>
        <taxon>Bacillales</taxon>
        <taxon>Bacillaceae</taxon>
        <taxon>Gracilibacillus</taxon>
    </lineage>
</organism>
<evidence type="ECO:0000313" key="3">
    <source>
        <dbReference type="EMBL" id="SHM42675.1"/>
    </source>
</evidence>
<reference evidence="3 4" key="1">
    <citation type="submission" date="2016-11" db="EMBL/GenBank/DDBJ databases">
        <authorList>
            <person name="Jaros S."/>
            <person name="Januszkiewicz K."/>
            <person name="Wedrychowicz H."/>
        </authorList>
    </citation>
    <scope>NUCLEOTIDE SEQUENCE [LARGE SCALE GENOMIC DNA]</scope>
    <source>
        <strain evidence="3 4">CGMCC 1.10681</strain>
    </source>
</reference>
<evidence type="ECO:0000256" key="1">
    <source>
        <dbReference type="ARBA" id="ARBA00022801"/>
    </source>
</evidence>
<feature type="domain" description="Peptidase S9 prolyl oligopeptidase catalytic" evidence="2">
    <location>
        <begin position="48"/>
        <end position="239"/>
    </location>
</feature>